<evidence type="ECO:0000313" key="4">
    <source>
        <dbReference type="Proteomes" id="UP000183642"/>
    </source>
</evidence>
<dbReference type="RefSeq" id="WP_075015050.1">
    <property type="nucleotide sequence ID" value="NZ_FOWE01000009.1"/>
</dbReference>
<keyword evidence="1" id="KW-0472">Membrane</keyword>
<feature type="domain" description="2TM" evidence="2">
    <location>
        <begin position="12"/>
        <end position="69"/>
    </location>
</feature>
<name>A0A1I5HIM4_9ACTN</name>
<evidence type="ECO:0000259" key="2">
    <source>
        <dbReference type="Pfam" id="PF13239"/>
    </source>
</evidence>
<gene>
    <name evidence="3" type="ORF">SAMN05660359_03781</name>
</gene>
<keyword evidence="4" id="KW-1185">Reference proteome</keyword>
<evidence type="ECO:0000313" key="3">
    <source>
        <dbReference type="EMBL" id="SFO48188.1"/>
    </source>
</evidence>
<dbReference type="EMBL" id="FOWE01000009">
    <property type="protein sequence ID" value="SFO48188.1"/>
    <property type="molecule type" value="Genomic_DNA"/>
</dbReference>
<sequence>MATDAVRQTAEQRARHRVGQKLGLALHWLVYLAVNVGLVVAAGGFAGSGWRLAGWGLGLAVHTAYVLSDLLGDLGRVRERLVQRELDREPGR</sequence>
<dbReference type="Proteomes" id="UP000183642">
    <property type="component" value="Unassembled WGS sequence"/>
</dbReference>
<accession>A0A1I5HIM4</accession>
<organism evidence="3 4">
    <name type="scientific">Geodermatophilus obscurus</name>
    <dbReference type="NCBI Taxonomy" id="1861"/>
    <lineage>
        <taxon>Bacteria</taxon>
        <taxon>Bacillati</taxon>
        <taxon>Actinomycetota</taxon>
        <taxon>Actinomycetes</taxon>
        <taxon>Geodermatophilales</taxon>
        <taxon>Geodermatophilaceae</taxon>
        <taxon>Geodermatophilus</taxon>
    </lineage>
</organism>
<keyword evidence="1" id="KW-0812">Transmembrane</keyword>
<reference evidence="4" key="1">
    <citation type="submission" date="2016-10" db="EMBL/GenBank/DDBJ databases">
        <authorList>
            <person name="Varghese N."/>
            <person name="Submissions S."/>
        </authorList>
    </citation>
    <scope>NUCLEOTIDE SEQUENCE [LARGE SCALE GENOMIC DNA]</scope>
    <source>
        <strain evidence="4">DSM 43161</strain>
    </source>
</reference>
<dbReference type="Pfam" id="PF13239">
    <property type="entry name" value="2TM"/>
    <property type="match status" value="1"/>
</dbReference>
<dbReference type="InterPro" id="IPR025698">
    <property type="entry name" value="2TM_dom"/>
</dbReference>
<feature type="transmembrane region" description="Helical" evidence="1">
    <location>
        <begin position="22"/>
        <end position="46"/>
    </location>
</feature>
<protein>
    <submittedName>
        <fullName evidence="3">2TM domain-containing protein</fullName>
    </submittedName>
</protein>
<keyword evidence="1" id="KW-1133">Transmembrane helix</keyword>
<proteinExistence type="predicted"/>
<evidence type="ECO:0000256" key="1">
    <source>
        <dbReference type="SAM" id="Phobius"/>
    </source>
</evidence>
<dbReference type="AlphaFoldDB" id="A0A1I5HIM4"/>